<proteinExistence type="inferred from homology"/>
<dbReference type="PANTHER" id="PTHR32295">
    <property type="entry name" value="IQ-DOMAIN 5-RELATED"/>
    <property type="match status" value="1"/>
</dbReference>
<feature type="region of interest" description="Disordered" evidence="3">
    <location>
        <begin position="170"/>
        <end position="191"/>
    </location>
</feature>
<evidence type="ECO:0000313" key="4">
    <source>
        <dbReference type="EMBL" id="CAH2043129.1"/>
    </source>
</evidence>
<organism evidence="4 5">
    <name type="scientific">Thlaspi arvense</name>
    <name type="common">Field penny-cress</name>
    <dbReference type="NCBI Taxonomy" id="13288"/>
    <lineage>
        <taxon>Eukaryota</taxon>
        <taxon>Viridiplantae</taxon>
        <taxon>Streptophyta</taxon>
        <taxon>Embryophyta</taxon>
        <taxon>Tracheophyta</taxon>
        <taxon>Spermatophyta</taxon>
        <taxon>Magnoliopsida</taxon>
        <taxon>eudicotyledons</taxon>
        <taxon>Gunneridae</taxon>
        <taxon>Pentapetalae</taxon>
        <taxon>rosids</taxon>
        <taxon>malvids</taxon>
        <taxon>Brassicales</taxon>
        <taxon>Brassicaceae</taxon>
        <taxon>Thlaspideae</taxon>
        <taxon>Thlaspi</taxon>
    </lineage>
</organism>
<dbReference type="GO" id="GO:0005516">
    <property type="term" value="F:calmodulin binding"/>
    <property type="evidence" value="ECO:0007669"/>
    <property type="project" value="UniProtKB-KW"/>
</dbReference>
<name>A0AAU9RMK1_THLAR</name>
<dbReference type="Proteomes" id="UP000836841">
    <property type="component" value="Chromosome 2"/>
</dbReference>
<evidence type="ECO:0000256" key="2">
    <source>
        <dbReference type="ARBA" id="ARBA00024341"/>
    </source>
</evidence>
<keyword evidence="5" id="KW-1185">Reference proteome</keyword>
<comment type="similarity">
    <text evidence="2">Belongs to the IQD family.</text>
</comment>
<accession>A0AAU9RMK1</accession>
<evidence type="ECO:0000313" key="5">
    <source>
        <dbReference type="Proteomes" id="UP000836841"/>
    </source>
</evidence>
<reference evidence="4 5" key="1">
    <citation type="submission" date="2022-03" db="EMBL/GenBank/DDBJ databases">
        <authorList>
            <person name="Nunn A."/>
            <person name="Chopra R."/>
            <person name="Nunn A."/>
            <person name="Contreras Garrido A."/>
        </authorList>
    </citation>
    <scope>NUCLEOTIDE SEQUENCE [LARGE SCALE GENOMIC DNA]</scope>
</reference>
<evidence type="ECO:0000256" key="3">
    <source>
        <dbReference type="SAM" id="MobiDB-lite"/>
    </source>
</evidence>
<gene>
    <name evidence="4" type="ORF">TAV2_LOCUS6903</name>
</gene>
<dbReference type="PANTHER" id="PTHR32295:SF41">
    <property type="entry name" value="PROTEIN IQ-DOMAIN 11"/>
    <property type="match status" value="1"/>
</dbReference>
<dbReference type="EMBL" id="OU466858">
    <property type="protein sequence ID" value="CAH2043129.1"/>
    <property type="molecule type" value="Genomic_DNA"/>
</dbReference>
<keyword evidence="1" id="KW-0112">Calmodulin-binding</keyword>
<sequence length="212" mass="24042">MTTLKCLQSVVNIQSQVCGKRTQIPGGAHRDYEEKNKFQMFSDNNILKVETNGQKRWDDSLLTKEEVKAVVMSKKEASLRREKIKEYAVTHRKSAESYQKLSNAKWKYWLDEWVDTQRSAVDAASASVHGRSAAAAKAGSSDKTAARIAMHMAGDRELRLILKWNQETQPIDSLPSSSSYSGEDKDPWLRNCGDEFLQDAVPFEDEPRVNDE</sequence>
<protein>
    <submittedName>
        <fullName evidence="4">Uncharacterized protein</fullName>
    </submittedName>
</protein>
<evidence type="ECO:0000256" key="1">
    <source>
        <dbReference type="ARBA" id="ARBA00022860"/>
    </source>
</evidence>
<dbReference type="AlphaFoldDB" id="A0AAU9RMK1"/>